<evidence type="ECO:0000313" key="2">
    <source>
        <dbReference type="EMBL" id="ALJ26917.1"/>
    </source>
</evidence>
<dbReference type="KEGG" id="sacz:AOT14_04710"/>
<dbReference type="AlphaFoldDB" id="A0A0S1AVS0"/>
<dbReference type="OrthoDB" id="582835at2"/>
<keyword evidence="3" id="KW-1185">Reference proteome</keyword>
<accession>A0A0S1AVS0</accession>
<name>A0A0S1AVS0_9GAMM</name>
<dbReference type="InterPro" id="IPR032710">
    <property type="entry name" value="NTF2-like_dom_sf"/>
</dbReference>
<dbReference type="Proteomes" id="UP000061010">
    <property type="component" value="Chromosome"/>
</dbReference>
<sequence>MSHDVSPARQQAIDLVSGYYDAFNRGDWAGMLERLDDDVAHDLNQGARESGREAFAAFLRRMEASYREQLREVVVMASADGSRAAAEYVVHGEYHHTDEGLPPANGQRYVLPGGAFFDIRDGRIARVSNYYNLQDWIAQVGG</sequence>
<feature type="domain" description="SnoaL-like" evidence="1">
    <location>
        <begin position="16"/>
        <end position="127"/>
    </location>
</feature>
<dbReference type="EMBL" id="CP012900">
    <property type="protein sequence ID" value="ALJ26917.1"/>
    <property type="molecule type" value="Genomic_DNA"/>
</dbReference>
<gene>
    <name evidence="2" type="ORF">AOT14_04710</name>
</gene>
<organism evidence="2 3">
    <name type="scientific">Stenotrophomonas acidaminiphila</name>
    <dbReference type="NCBI Taxonomy" id="128780"/>
    <lineage>
        <taxon>Bacteria</taxon>
        <taxon>Pseudomonadati</taxon>
        <taxon>Pseudomonadota</taxon>
        <taxon>Gammaproteobacteria</taxon>
        <taxon>Lysobacterales</taxon>
        <taxon>Lysobacteraceae</taxon>
        <taxon>Stenotrophomonas</taxon>
    </lineage>
</organism>
<evidence type="ECO:0000259" key="1">
    <source>
        <dbReference type="Pfam" id="PF12680"/>
    </source>
</evidence>
<proteinExistence type="predicted"/>
<dbReference type="SUPFAM" id="SSF54427">
    <property type="entry name" value="NTF2-like"/>
    <property type="match status" value="1"/>
</dbReference>
<dbReference type="NCBIfam" id="TIGR02096">
    <property type="entry name" value="ketosteroid isomerase-related protein"/>
    <property type="match status" value="1"/>
</dbReference>
<protein>
    <submittedName>
        <fullName evidence="2">Isopropylmalate/homocitrate/citramalate synthase</fullName>
    </submittedName>
</protein>
<dbReference type="InterPro" id="IPR037401">
    <property type="entry name" value="SnoaL-like"/>
</dbReference>
<dbReference type="Pfam" id="PF12680">
    <property type="entry name" value="SnoaL_2"/>
    <property type="match status" value="1"/>
</dbReference>
<dbReference type="Gene3D" id="3.10.450.50">
    <property type="match status" value="1"/>
</dbReference>
<dbReference type="RefSeq" id="WP_054662372.1">
    <property type="nucleotide sequence ID" value="NZ_JALCCJ010000013.1"/>
</dbReference>
<evidence type="ECO:0000313" key="3">
    <source>
        <dbReference type="Proteomes" id="UP000061010"/>
    </source>
</evidence>
<dbReference type="InterPro" id="IPR011721">
    <property type="entry name" value="CHP02096"/>
</dbReference>
<reference evidence="2 3" key="1">
    <citation type="journal article" date="2015" name="Genome Announc.">
        <title>Complete Genome Sequencing of Stenotrophomonas acidaminiphila ZAC14D2_NAIMI4_2, a Multidrug-Resistant Strain Isolated from Sediments of a Polluted River in Mexico, Uncovers New Antibiotic Resistance Genes and a Novel Class-II Lasso Peptide Biosynthesis Gene Cluster.</title>
        <authorList>
            <person name="Vinuesa P."/>
            <person name="Ochoa-Sanchez L.E."/>
        </authorList>
    </citation>
    <scope>NUCLEOTIDE SEQUENCE [LARGE SCALE GENOMIC DNA]</scope>
    <source>
        <strain evidence="2 3">ZAC14D2_NAIMI4_2</strain>
    </source>
</reference>
<dbReference type="PATRIC" id="fig|128780.6.peg.479"/>